<proteinExistence type="inferred from homology"/>
<dbReference type="Gene3D" id="3.20.20.120">
    <property type="entry name" value="Enolase-like C-terminal domain"/>
    <property type="match status" value="1"/>
</dbReference>
<accession>T1AQW6</accession>
<evidence type="ECO:0000256" key="4">
    <source>
        <dbReference type="ARBA" id="ARBA00012058"/>
    </source>
</evidence>
<dbReference type="EC" id="4.2.1.11" evidence="4"/>
<dbReference type="GO" id="GO:0004634">
    <property type="term" value="F:phosphopyruvate hydratase activity"/>
    <property type="evidence" value="ECO:0007669"/>
    <property type="project" value="UniProtKB-EC"/>
</dbReference>
<evidence type="ECO:0000256" key="7">
    <source>
        <dbReference type="ARBA" id="ARBA00023239"/>
    </source>
</evidence>
<evidence type="ECO:0000256" key="2">
    <source>
        <dbReference type="ARBA" id="ARBA00005031"/>
    </source>
</evidence>
<comment type="cofactor">
    <cofactor evidence="1">
        <name>Mg(2+)</name>
        <dbReference type="ChEBI" id="CHEBI:18420"/>
    </cofactor>
</comment>
<keyword evidence="6" id="KW-0324">Glycolysis</keyword>
<dbReference type="Pfam" id="PF00113">
    <property type="entry name" value="Enolase_C"/>
    <property type="match status" value="1"/>
</dbReference>
<keyword evidence="5" id="KW-0460">Magnesium</keyword>
<dbReference type="InterPro" id="IPR020809">
    <property type="entry name" value="Enolase_CS"/>
</dbReference>
<reference evidence="10" key="1">
    <citation type="submission" date="2013-08" db="EMBL/GenBank/DDBJ databases">
        <authorList>
            <person name="Mendez C."/>
            <person name="Richter M."/>
            <person name="Ferrer M."/>
            <person name="Sanchez J."/>
        </authorList>
    </citation>
    <scope>NUCLEOTIDE SEQUENCE</scope>
</reference>
<dbReference type="EMBL" id="AUZZ01006928">
    <property type="protein sequence ID" value="EQD44450.1"/>
    <property type="molecule type" value="Genomic_DNA"/>
</dbReference>
<dbReference type="InterPro" id="IPR000941">
    <property type="entry name" value="Enolase"/>
</dbReference>
<dbReference type="AlphaFoldDB" id="T1AQW6"/>
<evidence type="ECO:0000259" key="9">
    <source>
        <dbReference type="SMART" id="SM01192"/>
    </source>
</evidence>
<gene>
    <name evidence="10" type="ORF">B2A_09594</name>
</gene>
<dbReference type="PROSITE" id="PS00164">
    <property type="entry name" value="ENOLASE"/>
    <property type="match status" value="1"/>
</dbReference>
<dbReference type="GO" id="GO:0000287">
    <property type="term" value="F:magnesium ion binding"/>
    <property type="evidence" value="ECO:0007669"/>
    <property type="project" value="InterPro"/>
</dbReference>
<dbReference type="UniPathway" id="UPA00109">
    <property type="reaction ID" value="UER00187"/>
</dbReference>
<evidence type="ECO:0000256" key="5">
    <source>
        <dbReference type="ARBA" id="ARBA00022842"/>
    </source>
</evidence>
<dbReference type="SMART" id="SM01192">
    <property type="entry name" value="Enolase_C"/>
    <property type="match status" value="1"/>
</dbReference>
<reference evidence="10" key="2">
    <citation type="journal article" date="2014" name="ISME J.">
        <title>Microbial stratification in low pH oxic and suboxic macroscopic growths along an acid mine drainage.</title>
        <authorList>
            <person name="Mendez-Garcia C."/>
            <person name="Mesa V."/>
            <person name="Sprenger R.R."/>
            <person name="Richter M."/>
            <person name="Diez M.S."/>
            <person name="Solano J."/>
            <person name="Bargiela R."/>
            <person name="Golyshina O.V."/>
            <person name="Manteca A."/>
            <person name="Ramos J.L."/>
            <person name="Gallego J.R."/>
            <person name="Llorente I."/>
            <person name="Martins Dos Santos V.A."/>
            <person name="Jensen O.N."/>
            <person name="Pelaez A.I."/>
            <person name="Sanchez J."/>
            <person name="Ferrer M."/>
        </authorList>
    </citation>
    <scope>NUCLEOTIDE SEQUENCE</scope>
</reference>
<keyword evidence="7" id="KW-0456">Lyase</keyword>
<evidence type="ECO:0000256" key="3">
    <source>
        <dbReference type="ARBA" id="ARBA00009604"/>
    </source>
</evidence>
<sequence>DFEGFAAVTNGGGEPRPRRWDDLYTTRAERLARGVAAHATNAVLIKVNQVGTLTETLQTVDLAATDRQATVTSHRSGEVPEGWLAHIALGTGARALKCGVLGGERVAKLNELLRLARVHGP</sequence>
<evidence type="ECO:0000256" key="6">
    <source>
        <dbReference type="ARBA" id="ARBA00023152"/>
    </source>
</evidence>
<protein>
    <recommendedName>
        <fullName evidence="4">phosphopyruvate hydratase</fullName>
        <ecNumber evidence="4">4.2.1.11</ecNumber>
    </recommendedName>
</protein>
<comment type="pathway">
    <text evidence="2">Carbohydrate degradation; glycolysis; pyruvate from D-glyceraldehyde 3-phosphate: step 4/5.</text>
</comment>
<evidence type="ECO:0000313" key="10">
    <source>
        <dbReference type="EMBL" id="EQD44450.1"/>
    </source>
</evidence>
<dbReference type="GO" id="GO:0006096">
    <property type="term" value="P:glycolytic process"/>
    <property type="evidence" value="ECO:0007669"/>
    <property type="project" value="UniProtKB-UniPathway"/>
</dbReference>
<feature type="domain" description="Enolase C-terminal TIM barrel" evidence="9">
    <location>
        <begin position="1"/>
        <end position="121"/>
    </location>
</feature>
<dbReference type="PANTHER" id="PTHR11902">
    <property type="entry name" value="ENOLASE"/>
    <property type="match status" value="1"/>
</dbReference>
<dbReference type="SUPFAM" id="SSF51604">
    <property type="entry name" value="Enolase C-terminal domain-like"/>
    <property type="match status" value="1"/>
</dbReference>
<evidence type="ECO:0000256" key="1">
    <source>
        <dbReference type="ARBA" id="ARBA00001946"/>
    </source>
</evidence>
<comment type="caution">
    <text evidence="10">The sequence shown here is derived from an EMBL/GenBank/DDBJ whole genome shotgun (WGS) entry which is preliminary data.</text>
</comment>
<dbReference type="GO" id="GO:0000015">
    <property type="term" value="C:phosphopyruvate hydratase complex"/>
    <property type="evidence" value="ECO:0007669"/>
    <property type="project" value="InterPro"/>
</dbReference>
<organism evidence="10">
    <name type="scientific">mine drainage metagenome</name>
    <dbReference type="NCBI Taxonomy" id="410659"/>
    <lineage>
        <taxon>unclassified sequences</taxon>
        <taxon>metagenomes</taxon>
        <taxon>ecological metagenomes</taxon>
    </lineage>
</organism>
<evidence type="ECO:0000256" key="8">
    <source>
        <dbReference type="SAM" id="MobiDB-lite"/>
    </source>
</evidence>
<comment type="similarity">
    <text evidence="3">Belongs to the enolase family.</text>
</comment>
<name>T1AQW6_9ZZZZ</name>
<dbReference type="PRINTS" id="PR00148">
    <property type="entry name" value="ENOLASE"/>
</dbReference>
<feature type="region of interest" description="Disordered" evidence="8">
    <location>
        <begin position="1"/>
        <end position="20"/>
    </location>
</feature>
<keyword evidence="10" id="KW-0670">Pyruvate</keyword>
<dbReference type="InterPro" id="IPR020810">
    <property type="entry name" value="Enolase_C"/>
</dbReference>
<dbReference type="PANTHER" id="PTHR11902:SF1">
    <property type="entry name" value="ENOLASE"/>
    <property type="match status" value="1"/>
</dbReference>
<dbReference type="InterPro" id="IPR036849">
    <property type="entry name" value="Enolase-like_C_sf"/>
</dbReference>
<feature type="non-terminal residue" evidence="10">
    <location>
        <position position="1"/>
    </location>
</feature>